<comment type="caution">
    <text evidence="3">The sequence shown here is derived from an EMBL/GenBank/DDBJ whole genome shotgun (WGS) entry which is preliminary data.</text>
</comment>
<dbReference type="Pfam" id="PF12508">
    <property type="entry name" value="Transposon_TraM"/>
    <property type="match status" value="1"/>
</dbReference>
<feature type="transmembrane region" description="Helical" evidence="1">
    <location>
        <begin position="7"/>
        <end position="27"/>
    </location>
</feature>
<organism evidence="3 4">
    <name type="scientific">Flagellimonas meridianipacifica</name>
    <dbReference type="NCBI Taxonomy" id="1080225"/>
    <lineage>
        <taxon>Bacteria</taxon>
        <taxon>Pseudomonadati</taxon>
        <taxon>Bacteroidota</taxon>
        <taxon>Flavobacteriia</taxon>
        <taxon>Flavobacteriales</taxon>
        <taxon>Flavobacteriaceae</taxon>
        <taxon>Flagellimonas</taxon>
    </lineage>
</organism>
<keyword evidence="4" id="KW-1185">Reference proteome</keyword>
<dbReference type="Proteomes" id="UP000237640">
    <property type="component" value="Unassembled WGS sequence"/>
</dbReference>
<sequence length="315" mass="35787">MKIEKNKIVFGSVLAIVVIFIISYSMMVMGDDESETENLKQPLVPELEQEQEDYSSKLKAIDDLKEVRETNAPSIYDEKLIDTLGFYDPYLPEKNKQRIIDSIYAAGRINYTEGTYRTAKTVRNPNPLPMKKSKDTLSKNTEENEIKGLEIGLEHELFFASNPKVNDIQVHLDTDPEVFVTVDGTQVVKSNYRLRMRLTNDAVINGQLIPKNTPVFGFVTFQPNRTLISIENINHKPVTFNAYDLQDGSEGIYIENSFKADASREVLDDIVQDVNVAGLPQVGGIKQVFRRNNRNVKVTIVNNYQLILKPQRGLN</sequence>
<evidence type="ECO:0000259" key="2">
    <source>
        <dbReference type="Pfam" id="PF12508"/>
    </source>
</evidence>
<keyword evidence="1" id="KW-1133">Transmembrane helix</keyword>
<evidence type="ECO:0000313" key="4">
    <source>
        <dbReference type="Proteomes" id="UP000237640"/>
    </source>
</evidence>
<feature type="domain" description="Conjugative transposon TraM C-terminal" evidence="2">
    <location>
        <begin position="180"/>
        <end position="309"/>
    </location>
</feature>
<keyword evidence="1" id="KW-0472">Membrane</keyword>
<dbReference type="AlphaFoldDB" id="A0A2T0M8V5"/>
<evidence type="ECO:0000313" key="3">
    <source>
        <dbReference type="EMBL" id="PRX53967.1"/>
    </source>
</evidence>
<dbReference type="OrthoDB" id="1409065at2"/>
<proteinExistence type="predicted"/>
<accession>A0A2T0M8V5</accession>
<dbReference type="EMBL" id="PVYX01000002">
    <property type="protein sequence ID" value="PRX53967.1"/>
    <property type="molecule type" value="Genomic_DNA"/>
</dbReference>
<evidence type="ECO:0000256" key="1">
    <source>
        <dbReference type="SAM" id="Phobius"/>
    </source>
</evidence>
<gene>
    <name evidence="3" type="ORF">CLV81_2360</name>
</gene>
<name>A0A2T0M8V5_9FLAO</name>
<dbReference type="InterPro" id="IPR055407">
    <property type="entry name" value="TraM_C"/>
</dbReference>
<protein>
    <submittedName>
        <fullName evidence="3">Uncharacterized protein DUF3714</fullName>
    </submittedName>
</protein>
<reference evidence="3 4" key="1">
    <citation type="submission" date="2018-03" db="EMBL/GenBank/DDBJ databases">
        <title>Genomic Encyclopedia of Archaeal and Bacterial Type Strains, Phase II (KMG-II): from individual species to whole genera.</title>
        <authorList>
            <person name="Goeker M."/>
        </authorList>
    </citation>
    <scope>NUCLEOTIDE SEQUENCE [LARGE SCALE GENOMIC DNA]</scope>
    <source>
        <strain evidence="3 4">DSM 25027</strain>
    </source>
</reference>
<keyword evidence="1" id="KW-0812">Transmembrane</keyword>
<dbReference type="RefSeq" id="WP_106145291.1">
    <property type="nucleotide sequence ID" value="NZ_PVYX01000002.1"/>
</dbReference>